<protein>
    <recommendedName>
        <fullName evidence="1">HNH domain-containing protein</fullName>
    </recommendedName>
</protein>
<name>A0A4P9YEU7_ROZAC</name>
<feature type="domain" description="HNH" evidence="1">
    <location>
        <begin position="108"/>
        <end position="132"/>
    </location>
</feature>
<proteinExistence type="predicted"/>
<dbReference type="Pfam" id="PF01844">
    <property type="entry name" value="HNH"/>
    <property type="match status" value="1"/>
</dbReference>
<dbReference type="AlphaFoldDB" id="A0A4P9YEU7"/>
<evidence type="ECO:0000313" key="3">
    <source>
        <dbReference type="Proteomes" id="UP000281549"/>
    </source>
</evidence>
<reference evidence="3" key="1">
    <citation type="journal article" date="2018" name="Nat. Microbiol.">
        <title>Leveraging single-cell genomics to expand the fungal tree of life.</title>
        <authorList>
            <person name="Ahrendt S.R."/>
            <person name="Quandt C.A."/>
            <person name="Ciobanu D."/>
            <person name="Clum A."/>
            <person name="Salamov A."/>
            <person name="Andreopoulos B."/>
            <person name="Cheng J.F."/>
            <person name="Woyke T."/>
            <person name="Pelin A."/>
            <person name="Henrissat B."/>
            <person name="Reynolds N.K."/>
            <person name="Benny G.L."/>
            <person name="Smith M.E."/>
            <person name="James T.Y."/>
            <person name="Grigoriev I.V."/>
        </authorList>
    </citation>
    <scope>NUCLEOTIDE SEQUENCE [LARGE SCALE GENOMIC DNA]</scope>
    <source>
        <strain evidence="3">CSF55</strain>
    </source>
</reference>
<dbReference type="InterPro" id="IPR003615">
    <property type="entry name" value="HNH_nuc"/>
</dbReference>
<dbReference type="GO" id="GO:0003676">
    <property type="term" value="F:nucleic acid binding"/>
    <property type="evidence" value="ECO:0007669"/>
    <property type="project" value="InterPro"/>
</dbReference>
<dbReference type="CDD" id="cd00085">
    <property type="entry name" value="HNHc"/>
    <property type="match status" value="1"/>
</dbReference>
<evidence type="ECO:0000313" key="2">
    <source>
        <dbReference type="EMBL" id="RKP17926.1"/>
    </source>
</evidence>
<sequence>MNLFPSIKWLAPCILLSFFFIAFTRYILSQPLSQMVQDSHEYEKIEIIKNAADLDSIAKEHRAFTGSLRTACWENSKIVPGRDPERWRYDAVGNVVARKLVGCEGVLCHEYDHIIPYSKGGKTEVENCQLLQTRVNRLKGADDNNPERNHLYSAAYSFNGNENLLGSKRI</sequence>
<gene>
    <name evidence="2" type="ORF">ROZALSC1DRAFT_23730</name>
</gene>
<evidence type="ECO:0000259" key="1">
    <source>
        <dbReference type="Pfam" id="PF01844"/>
    </source>
</evidence>
<dbReference type="Proteomes" id="UP000281549">
    <property type="component" value="Unassembled WGS sequence"/>
</dbReference>
<dbReference type="PANTHER" id="PTHR33427">
    <property type="entry name" value="HNH ENDONUCLEASE"/>
    <property type="match status" value="1"/>
</dbReference>
<dbReference type="PANTHER" id="PTHR33427:SF1">
    <property type="entry name" value="F6A14.21 PROTEIN"/>
    <property type="match status" value="1"/>
</dbReference>
<accession>A0A4P9YEU7</accession>
<dbReference type="InterPro" id="IPR002711">
    <property type="entry name" value="HNH"/>
</dbReference>
<organism evidence="2 3">
    <name type="scientific">Rozella allomycis (strain CSF55)</name>
    <dbReference type="NCBI Taxonomy" id="988480"/>
    <lineage>
        <taxon>Eukaryota</taxon>
        <taxon>Fungi</taxon>
        <taxon>Fungi incertae sedis</taxon>
        <taxon>Cryptomycota</taxon>
        <taxon>Cryptomycota incertae sedis</taxon>
        <taxon>Rozella</taxon>
    </lineage>
</organism>
<dbReference type="GO" id="GO:0008270">
    <property type="term" value="F:zinc ion binding"/>
    <property type="evidence" value="ECO:0007669"/>
    <property type="project" value="InterPro"/>
</dbReference>
<dbReference type="EMBL" id="ML005624">
    <property type="protein sequence ID" value="RKP17926.1"/>
    <property type="molecule type" value="Genomic_DNA"/>
</dbReference>
<dbReference type="GO" id="GO:0004519">
    <property type="term" value="F:endonuclease activity"/>
    <property type="evidence" value="ECO:0007669"/>
    <property type="project" value="InterPro"/>
</dbReference>
<dbReference type="Gene3D" id="1.10.30.50">
    <property type="match status" value="1"/>
</dbReference>